<gene>
    <name evidence="2" type="ORF">HNR71_005100</name>
    <name evidence="3" type="ORF">HPO96_10640</name>
</gene>
<evidence type="ECO:0000256" key="1">
    <source>
        <dbReference type="SAM" id="Phobius"/>
    </source>
</evidence>
<accession>A0A7Y4KXY2</accession>
<evidence type="ECO:0000313" key="3">
    <source>
        <dbReference type="EMBL" id="NOL40703.1"/>
    </source>
</evidence>
<keyword evidence="1" id="KW-0812">Transmembrane</keyword>
<organism evidence="3 4">
    <name type="scientific">Kribbella sandramycini</name>
    <dbReference type="NCBI Taxonomy" id="60450"/>
    <lineage>
        <taxon>Bacteria</taxon>
        <taxon>Bacillati</taxon>
        <taxon>Actinomycetota</taxon>
        <taxon>Actinomycetes</taxon>
        <taxon>Propionibacteriales</taxon>
        <taxon>Kribbellaceae</taxon>
        <taxon>Kribbella</taxon>
    </lineage>
</organism>
<keyword evidence="1" id="KW-0472">Membrane</keyword>
<dbReference type="Proteomes" id="UP000534306">
    <property type="component" value="Unassembled WGS sequence"/>
</dbReference>
<evidence type="ECO:0000313" key="5">
    <source>
        <dbReference type="Proteomes" id="UP000553957"/>
    </source>
</evidence>
<comment type="caution">
    <text evidence="3">The sequence shown here is derived from an EMBL/GenBank/DDBJ whole genome shotgun (WGS) entry which is preliminary data.</text>
</comment>
<reference evidence="2 5" key="2">
    <citation type="submission" date="2020-08" db="EMBL/GenBank/DDBJ databases">
        <title>Sequencing the genomes of 1000 actinobacteria strains.</title>
        <authorList>
            <person name="Klenk H.-P."/>
        </authorList>
    </citation>
    <scope>NUCLEOTIDE SEQUENCE [LARGE SCALE GENOMIC DNA]</scope>
    <source>
        <strain evidence="2 5">DSM 15626</strain>
    </source>
</reference>
<feature type="transmembrane region" description="Helical" evidence="1">
    <location>
        <begin position="144"/>
        <end position="165"/>
    </location>
</feature>
<keyword evidence="1" id="KW-1133">Transmembrane helix</keyword>
<protein>
    <submittedName>
        <fullName evidence="3">Uncharacterized protein</fullName>
    </submittedName>
</protein>
<dbReference type="EMBL" id="JACHKF010000001">
    <property type="protein sequence ID" value="MBB6569463.1"/>
    <property type="molecule type" value="Genomic_DNA"/>
</dbReference>
<evidence type="ECO:0000313" key="4">
    <source>
        <dbReference type="Proteomes" id="UP000534306"/>
    </source>
</evidence>
<proteinExistence type="predicted"/>
<reference evidence="3 4" key="1">
    <citation type="submission" date="2020-05" db="EMBL/GenBank/DDBJ databases">
        <title>Genome sequence of Kribbella sandramycini ATCC 39419.</title>
        <authorList>
            <person name="Maclea K.S."/>
            <person name="Fair J.L."/>
        </authorList>
    </citation>
    <scope>NUCLEOTIDE SEQUENCE [LARGE SCALE GENOMIC DNA]</scope>
    <source>
        <strain evidence="3 4">ATCC 39419</strain>
    </source>
</reference>
<evidence type="ECO:0000313" key="2">
    <source>
        <dbReference type="EMBL" id="MBB6569463.1"/>
    </source>
</evidence>
<name>A0A7Y4KXY2_9ACTN</name>
<dbReference type="Proteomes" id="UP000553957">
    <property type="component" value="Unassembled WGS sequence"/>
</dbReference>
<dbReference type="EMBL" id="JABJRC010000002">
    <property type="protein sequence ID" value="NOL40703.1"/>
    <property type="molecule type" value="Genomic_DNA"/>
</dbReference>
<sequence length="166" mass="18129">MLTLVGTVLAAAALVGDWRAHRGGEPLIPLSGRLWRWFKKRVLLRKPSVHRVSVGRATSWDVAAAATGYSAPPSNAPVDVQMRFVRERLIALERRIGSERQEVDQKIARVQEATQAMNARSESSLNELRETVRDLATGSVRLELLGLILVGVGSVIAAVPSAFAWP</sequence>
<dbReference type="RefSeq" id="WP_171673186.1">
    <property type="nucleotide sequence ID" value="NZ_BAAAGT010000002.1"/>
</dbReference>
<keyword evidence="4" id="KW-1185">Reference proteome</keyword>
<dbReference type="AlphaFoldDB" id="A0A7Y4KXY2"/>